<gene>
    <name evidence="1" type="ORF">N7515_009258</name>
</gene>
<reference evidence="1" key="2">
    <citation type="journal article" date="2023" name="IMA Fungus">
        <title>Comparative genomic study of the Penicillium genus elucidates a diverse pangenome and 15 lateral gene transfer events.</title>
        <authorList>
            <person name="Petersen C."/>
            <person name="Sorensen T."/>
            <person name="Nielsen M.R."/>
            <person name="Sondergaard T.E."/>
            <person name="Sorensen J.L."/>
            <person name="Fitzpatrick D.A."/>
            <person name="Frisvad J.C."/>
            <person name="Nielsen K.L."/>
        </authorList>
    </citation>
    <scope>NUCLEOTIDE SEQUENCE</scope>
    <source>
        <strain evidence="1">IBT 22155</strain>
    </source>
</reference>
<dbReference type="EMBL" id="JAPQKL010000007">
    <property type="protein sequence ID" value="KAJ5121297.1"/>
    <property type="molecule type" value="Genomic_DNA"/>
</dbReference>
<dbReference type="GeneID" id="81409172"/>
<dbReference type="RefSeq" id="XP_056517801.1">
    <property type="nucleotide sequence ID" value="XM_056670002.1"/>
</dbReference>
<dbReference type="AlphaFoldDB" id="A0A9W9KVC1"/>
<name>A0A9W9KVC1_9EURO</name>
<dbReference type="Proteomes" id="UP001149079">
    <property type="component" value="Unassembled WGS sequence"/>
</dbReference>
<organism evidence="1 2">
    <name type="scientific">Penicillium bovifimosum</name>
    <dbReference type="NCBI Taxonomy" id="126998"/>
    <lineage>
        <taxon>Eukaryota</taxon>
        <taxon>Fungi</taxon>
        <taxon>Dikarya</taxon>
        <taxon>Ascomycota</taxon>
        <taxon>Pezizomycotina</taxon>
        <taxon>Eurotiomycetes</taxon>
        <taxon>Eurotiomycetidae</taxon>
        <taxon>Eurotiales</taxon>
        <taxon>Aspergillaceae</taxon>
        <taxon>Penicillium</taxon>
    </lineage>
</organism>
<accession>A0A9W9KVC1</accession>
<keyword evidence="2" id="KW-1185">Reference proteome</keyword>
<proteinExistence type="predicted"/>
<evidence type="ECO:0000313" key="1">
    <source>
        <dbReference type="EMBL" id="KAJ5121297.1"/>
    </source>
</evidence>
<comment type="caution">
    <text evidence="1">The sequence shown here is derived from an EMBL/GenBank/DDBJ whole genome shotgun (WGS) entry which is preliminary data.</text>
</comment>
<protein>
    <submittedName>
        <fullName evidence="1">Uncharacterized protein</fullName>
    </submittedName>
</protein>
<sequence>MSHCPVHRPDGAHNYEKQFLAAGEDFIIKFCDERRYLSLGDSRRSKTIRNLRKLVKQLDAIIDLAEMMARYEPRCRTIRFKPTDHFHGEFQRLVTERITHPIVQAIEDLEAAEEAGQELDTADFMVANDLFQIQDYNPLLTWEPLPESMVYTETRWGVRGVH</sequence>
<evidence type="ECO:0000313" key="2">
    <source>
        <dbReference type="Proteomes" id="UP001149079"/>
    </source>
</evidence>
<reference evidence="1" key="1">
    <citation type="submission" date="2022-11" db="EMBL/GenBank/DDBJ databases">
        <authorList>
            <person name="Petersen C."/>
        </authorList>
    </citation>
    <scope>NUCLEOTIDE SEQUENCE</scope>
    <source>
        <strain evidence="1">IBT 22155</strain>
    </source>
</reference>
<dbReference type="OrthoDB" id="4365539at2759"/>